<feature type="region of interest" description="Disordered" evidence="1">
    <location>
        <begin position="1"/>
        <end position="22"/>
    </location>
</feature>
<gene>
    <name evidence="3" type="ORF">GGQ86_002999</name>
    <name evidence="2" type="ORF">XFLAVUS301_31380</name>
</gene>
<dbReference type="EMBL" id="BSDO01000004">
    <property type="protein sequence ID" value="GLI23464.1"/>
    <property type="molecule type" value="Genomic_DNA"/>
</dbReference>
<dbReference type="Proteomes" id="UP001144397">
    <property type="component" value="Unassembled WGS sequence"/>
</dbReference>
<accession>A0A9W6CMI5</accession>
<evidence type="ECO:0000313" key="5">
    <source>
        <dbReference type="Proteomes" id="UP001245370"/>
    </source>
</evidence>
<feature type="compositionally biased region" description="Basic and acidic residues" evidence="1">
    <location>
        <begin position="1"/>
        <end position="13"/>
    </location>
</feature>
<dbReference type="AlphaFoldDB" id="A0A9W6CMI5"/>
<evidence type="ECO:0000313" key="2">
    <source>
        <dbReference type="EMBL" id="GLI23464.1"/>
    </source>
</evidence>
<keyword evidence="5" id="KW-1185">Reference proteome</keyword>
<dbReference type="Proteomes" id="UP001245370">
    <property type="component" value="Unassembled WGS sequence"/>
</dbReference>
<name>A0A9W6CMI5_XANFL</name>
<evidence type="ECO:0000313" key="3">
    <source>
        <dbReference type="EMBL" id="MDR6334517.1"/>
    </source>
</evidence>
<dbReference type="GeneID" id="95763920"/>
<reference evidence="2" key="1">
    <citation type="submission" date="2022-12" db="EMBL/GenBank/DDBJ databases">
        <title>Reference genome sequencing for broad-spectrum identification of bacterial and archaeal isolates by mass spectrometry.</title>
        <authorList>
            <person name="Sekiguchi Y."/>
            <person name="Tourlousse D.M."/>
        </authorList>
    </citation>
    <scope>NUCLEOTIDE SEQUENCE</scope>
    <source>
        <strain evidence="2">301</strain>
    </source>
</reference>
<evidence type="ECO:0000256" key="1">
    <source>
        <dbReference type="SAM" id="MobiDB-lite"/>
    </source>
</evidence>
<dbReference type="EMBL" id="JAVDPY010000005">
    <property type="protein sequence ID" value="MDR6334517.1"/>
    <property type="molecule type" value="Genomic_DNA"/>
</dbReference>
<protein>
    <submittedName>
        <fullName evidence="2">Uncharacterized protein</fullName>
    </submittedName>
</protein>
<organism evidence="2 4">
    <name type="scientific">Xanthobacter flavus</name>
    <dbReference type="NCBI Taxonomy" id="281"/>
    <lineage>
        <taxon>Bacteria</taxon>
        <taxon>Pseudomonadati</taxon>
        <taxon>Pseudomonadota</taxon>
        <taxon>Alphaproteobacteria</taxon>
        <taxon>Hyphomicrobiales</taxon>
        <taxon>Xanthobacteraceae</taxon>
        <taxon>Xanthobacter</taxon>
    </lineage>
</organism>
<proteinExistence type="predicted"/>
<sequence>MAAHSDRQKEHRSAIKAKGTNAMKRRRLGRLLSECREPTVVTCQFPAAHFGFPIRTVDPATRAMIDAAAAARREE</sequence>
<reference evidence="3 5" key="2">
    <citation type="submission" date="2023-07" db="EMBL/GenBank/DDBJ databases">
        <title>Genomic Encyclopedia of Type Strains, Phase IV (KMG-IV): sequencing the most valuable type-strain genomes for metagenomic binning, comparative biology and taxonomic classification.</title>
        <authorList>
            <person name="Goeker M."/>
        </authorList>
    </citation>
    <scope>NUCLEOTIDE SEQUENCE [LARGE SCALE GENOMIC DNA]</scope>
    <source>
        <strain evidence="3 5">DSM 338</strain>
    </source>
</reference>
<comment type="caution">
    <text evidence="2">The sequence shown here is derived from an EMBL/GenBank/DDBJ whole genome shotgun (WGS) entry which is preliminary data.</text>
</comment>
<dbReference type="RefSeq" id="WP_281808307.1">
    <property type="nucleotide sequence ID" value="NZ_BSDO01000004.1"/>
</dbReference>
<evidence type="ECO:0000313" key="4">
    <source>
        <dbReference type="Proteomes" id="UP001144397"/>
    </source>
</evidence>